<keyword evidence="6" id="KW-0067">ATP-binding</keyword>
<keyword evidence="7" id="KW-0239">DNA-directed DNA polymerase</keyword>
<dbReference type="Gene3D" id="3.40.50.300">
    <property type="entry name" value="P-loop containing nucleotide triphosphate hydrolases"/>
    <property type="match status" value="1"/>
</dbReference>
<dbReference type="Gene3D" id="1.10.8.60">
    <property type="match status" value="1"/>
</dbReference>
<evidence type="ECO:0000256" key="6">
    <source>
        <dbReference type="ARBA" id="ARBA00022840"/>
    </source>
</evidence>
<feature type="domain" description="AAA+ ATPase" evidence="9">
    <location>
        <begin position="37"/>
        <end position="179"/>
    </location>
</feature>
<dbReference type="Pfam" id="PF13177">
    <property type="entry name" value="DNA_pol3_delta2"/>
    <property type="match status" value="1"/>
</dbReference>
<keyword evidence="3" id="KW-0479">Metal-binding</keyword>
<evidence type="ECO:0000313" key="10">
    <source>
        <dbReference type="EMBL" id="HIU10539.1"/>
    </source>
</evidence>
<dbReference type="Gene3D" id="1.20.272.10">
    <property type="match status" value="1"/>
</dbReference>
<dbReference type="PANTHER" id="PTHR11669">
    <property type="entry name" value="REPLICATION FACTOR C / DNA POLYMERASE III GAMMA-TAU SUBUNIT"/>
    <property type="match status" value="1"/>
</dbReference>
<comment type="similarity">
    <text evidence="1">Belongs to the DnaX/STICHEL family.</text>
</comment>
<dbReference type="GO" id="GO:0003887">
    <property type="term" value="F:DNA-directed DNA polymerase activity"/>
    <property type="evidence" value="ECO:0007669"/>
    <property type="project" value="UniProtKB-KW"/>
</dbReference>
<dbReference type="GO" id="GO:0006261">
    <property type="term" value="P:DNA-templated DNA replication"/>
    <property type="evidence" value="ECO:0007669"/>
    <property type="project" value="TreeGrafter"/>
</dbReference>
<dbReference type="InterPro" id="IPR008921">
    <property type="entry name" value="DNA_pol3_clamp-load_cplx_C"/>
</dbReference>
<accession>A0A9D1HJR2</accession>
<evidence type="ECO:0000256" key="2">
    <source>
        <dbReference type="ARBA" id="ARBA00012417"/>
    </source>
</evidence>
<dbReference type="EMBL" id="DVMH01000022">
    <property type="protein sequence ID" value="HIU10539.1"/>
    <property type="molecule type" value="Genomic_DNA"/>
</dbReference>
<protein>
    <recommendedName>
        <fullName evidence="2">DNA-directed DNA polymerase</fullName>
        <ecNumber evidence="2">2.7.7.7</ecNumber>
    </recommendedName>
</protein>
<dbReference type="GO" id="GO:0046872">
    <property type="term" value="F:metal ion binding"/>
    <property type="evidence" value="ECO:0007669"/>
    <property type="project" value="UniProtKB-KW"/>
</dbReference>
<keyword evidence="10" id="KW-0548">Nucleotidyltransferase</keyword>
<evidence type="ECO:0000256" key="4">
    <source>
        <dbReference type="ARBA" id="ARBA00022741"/>
    </source>
</evidence>
<comment type="catalytic activity">
    <reaction evidence="8">
        <text>DNA(n) + a 2'-deoxyribonucleoside 5'-triphosphate = DNA(n+1) + diphosphate</text>
        <dbReference type="Rhea" id="RHEA:22508"/>
        <dbReference type="Rhea" id="RHEA-COMP:17339"/>
        <dbReference type="Rhea" id="RHEA-COMP:17340"/>
        <dbReference type="ChEBI" id="CHEBI:33019"/>
        <dbReference type="ChEBI" id="CHEBI:61560"/>
        <dbReference type="ChEBI" id="CHEBI:173112"/>
        <dbReference type="EC" id="2.7.7.7"/>
    </reaction>
</comment>
<dbReference type="InterPro" id="IPR050238">
    <property type="entry name" value="DNA_Rep/Repair_Clamp_Loader"/>
</dbReference>
<dbReference type="NCBIfam" id="TIGR02397">
    <property type="entry name" value="dnaX_nterm"/>
    <property type="match status" value="1"/>
</dbReference>
<dbReference type="PANTHER" id="PTHR11669:SF0">
    <property type="entry name" value="PROTEIN STICHEL-LIKE 2"/>
    <property type="match status" value="1"/>
</dbReference>
<dbReference type="SMART" id="SM00382">
    <property type="entry name" value="AAA"/>
    <property type="match status" value="1"/>
</dbReference>
<organism evidence="10 11">
    <name type="scientific">Candidatus Avidehalobacter gallistercoris</name>
    <dbReference type="NCBI Taxonomy" id="2840694"/>
    <lineage>
        <taxon>Bacteria</taxon>
        <taxon>Bacillati</taxon>
        <taxon>Bacillota</taxon>
        <taxon>Clostridia</taxon>
        <taxon>Eubacteriales</taxon>
        <taxon>Peptococcaceae</taxon>
        <taxon>Peptococcaceae incertae sedis</taxon>
        <taxon>Candidatus Avidehalobacter</taxon>
    </lineage>
</organism>
<reference evidence="10" key="2">
    <citation type="journal article" date="2021" name="PeerJ">
        <title>Extensive microbial diversity within the chicken gut microbiome revealed by metagenomics and culture.</title>
        <authorList>
            <person name="Gilroy R."/>
            <person name="Ravi A."/>
            <person name="Getino M."/>
            <person name="Pursley I."/>
            <person name="Horton D.L."/>
            <person name="Alikhan N.F."/>
            <person name="Baker D."/>
            <person name="Gharbi K."/>
            <person name="Hall N."/>
            <person name="Watson M."/>
            <person name="Adriaenssens E.M."/>
            <person name="Foster-Nyarko E."/>
            <person name="Jarju S."/>
            <person name="Secka A."/>
            <person name="Antonio M."/>
            <person name="Oren A."/>
            <person name="Chaudhuri R.R."/>
            <person name="La Ragione R."/>
            <person name="Hildebrand F."/>
            <person name="Pallen M.J."/>
        </authorList>
    </citation>
    <scope>NUCLEOTIDE SEQUENCE</scope>
    <source>
        <strain evidence="10">2830</strain>
    </source>
</reference>
<evidence type="ECO:0000256" key="5">
    <source>
        <dbReference type="ARBA" id="ARBA00022833"/>
    </source>
</evidence>
<dbReference type="InterPro" id="IPR045085">
    <property type="entry name" value="HLD_clamp_pol_III_gamma_tau"/>
</dbReference>
<dbReference type="SUPFAM" id="SSF52540">
    <property type="entry name" value="P-loop containing nucleoside triphosphate hydrolases"/>
    <property type="match status" value="1"/>
</dbReference>
<comment type="caution">
    <text evidence="10">The sequence shown here is derived from an EMBL/GenBank/DDBJ whole genome shotgun (WGS) entry which is preliminary data.</text>
</comment>
<sequence length="346" mass="38935">MEYTALYRKYRPARLSELVGQHHVAETLLRALQQQKVAHAYIFCGPRGTGKTSAALIMSRAVNCENPQDGEPCGECAACRRIAKGTSMDVLEIDAASNRGINEMRDLRDGVKYLPAQEKRKVYIIDEVHMLTIEAFNALLKTLEEPPEYVMFILATTEPHKVPVTILSRCQRFDFHRVGQEQLFDHLQYLLALEGREADEQAVRLIARRAEGGLRDAVSLLDQCLVATEGRLTMPAIANVLGIVDERFMLAMAEAVACHDGLRIVKGVELLAAEGRDMRLFLQQLLEFVREQLLAGLSGQKTVLTRERALQMLRDLVDGDQRLRFSLTPRLTLELALLQAARLEEK</sequence>
<evidence type="ECO:0000259" key="9">
    <source>
        <dbReference type="SMART" id="SM00382"/>
    </source>
</evidence>
<evidence type="ECO:0000256" key="1">
    <source>
        <dbReference type="ARBA" id="ARBA00006360"/>
    </source>
</evidence>
<keyword evidence="5" id="KW-0862">Zinc</keyword>
<dbReference type="CDD" id="cd00009">
    <property type="entry name" value="AAA"/>
    <property type="match status" value="1"/>
</dbReference>
<dbReference type="SUPFAM" id="SSF48019">
    <property type="entry name" value="post-AAA+ oligomerization domain-like"/>
    <property type="match status" value="1"/>
</dbReference>
<dbReference type="Pfam" id="PF22608">
    <property type="entry name" value="DNAX_ATPase_lid"/>
    <property type="match status" value="1"/>
</dbReference>
<keyword evidence="4" id="KW-0547">Nucleotide-binding</keyword>
<proteinExistence type="inferred from homology"/>
<dbReference type="GO" id="GO:0003677">
    <property type="term" value="F:DNA binding"/>
    <property type="evidence" value="ECO:0007669"/>
    <property type="project" value="InterPro"/>
</dbReference>
<dbReference type="FunFam" id="3.40.50.300:FF:000014">
    <property type="entry name" value="DNA polymerase III subunit gamma/tau"/>
    <property type="match status" value="1"/>
</dbReference>
<gene>
    <name evidence="10" type="primary">dnaX</name>
    <name evidence="10" type="ORF">IAB00_04745</name>
</gene>
<dbReference type="EC" id="2.7.7.7" evidence="2"/>
<name>A0A9D1HJR2_9FIRM</name>
<dbReference type="InterPro" id="IPR003593">
    <property type="entry name" value="AAA+_ATPase"/>
</dbReference>
<dbReference type="GO" id="GO:0009360">
    <property type="term" value="C:DNA polymerase III complex"/>
    <property type="evidence" value="ECO:0007669"/>
    <property type="project" value="InterPro"/>
</dbReference>
<dbReference type="InterPro" id="IPR027417">
    <property type="entry name" value="P-loop_NTPase"/>
</dbReference>
<dbReference type="CDD" id="cd18137">
    <property type="entry name" value="HLD_clamp_pol_III_gamma_tau"/>
    <property type="match status" value="1"/>
</dbReference>
<evidence type="ECO:0000256" key="3">
    <source>
        <dbReference type="ARBA" id="ARBA00022723"/>
    </source>
</evidence>
<dbReference type="InterPro" id="IPR012763">
    <property type="entry name" value="DNA_pol_III_sug/sutau_N"/>
</dbReference>
<dbReference type="Proteomes" id="UP000824124">
    <property type="component" value="Unassembled WGS sequence"/>
</dbReference>
<evidence type="ECO:0000256" key="8">
    <source>
        <dbReference type="ARBA" id="ARBA00049244"/>
    </source>
</evidence>
<evidence type="ECO:0000256" key="7">
    <source>
        <dbReference type="ARBA" id="ARBA00022932"/>
    </source>
</evidence>
<dbReference type="NCBIfam" id="NF004046">
    <property type="entry name" value="PRK05563.1"/>
    <property type="match status" value="1"/>
</dbReference>
<reference evidence="10" key="1">
    <citation type="submission" date="2020-10" db="EMBL/GenBank/DDBJ databases">
        <authorList>
            <person name="Gilroy R."/>
        </authorList>
    </citation>
    <scope>NUCLEOTIDE SEQUENCE</scope>
    <source>
        <strain evidence="10">2830</strain>
    </source>
</reference>
<dbReference type="GO" id="GO:0005524">
    <property type="term" value="F:ATP binding"/>
    <property type="evidence" value="ECO:0007669"/>
    <property type="project" value="UniProtKB-KW"/>
</dbReference>
<keyword evidence="10" id="KW-0808">Transferase</keyword>
<evidence type="ECO:0000313" key="11">
    <source>
        <dbReference type="Proteomes" id="UP000824124"/>
    </source>
</evidence>
<dbReference type="AlphaFoldDB" id="A0A9D1HJR2"/>